<comment type="caution">
    <text evidence="2">The sequence shown here is derived from an EMBL/GenBank/DDBJ whole genome shotgun (WGS) entry which is preliminary data.</text>
</comment>
<evidence type="ECO:0000313" key="2">
    <source>
        <dbReference type="EMBL" id="MBE1236956.1"/>
    </source>
</evidence>
<accession>A0A8J6YP33</accession>
<keyword evidence="3" id="KW-1185">Reference proteome</keyword>
<dbReference type="AlphaFoldDB" id="A0A8J6YP33"/>
<organism evidence="2 3">
    <name type="scientific">Phaeovibrio sulfidiphilus</name>
    <dbReference type="NCBI Taxonomy" id="1220600"/>
    <lineage>
        <taxon>Bacteria</taxon>
        <taxon>Pseudomonadati</taxon>
        <taxon>Pseudomonadota</taxon>
        <taxon>Alphaproteobacteria</taxon>
        <taxon>Rhodospirillales</taxon>
        <taxon>Rhodospirillaceae</taxon>
        <taxon>Phaeovibrio</taxon>
    </lineage>
</organism>
<evidence type="ECO:0000313" key="3">
    <source>
        <dbReference type="Proteomes" id="UP000631034"/>
    </source>
</evidence>
<sequence>MHRYKGDAVPGLSGSDTLFARLRTACKPEWDSYVRHVFVSSLGEGVLPESCFQQYLKQDYLFLIHFARAYALATYKSETLDSMRDSASAMAVILDEMKLHVKLCQRWGITEKQLQSLPEARATLAYTRYVLERGVSGDILDLHVALSPCIIGYAEIGLSLQPSVHPDHPYREWIETYCSDGFVGAAKEAVARLDRLMEERGGPGRMPGLIRTFREATLLEADFWQAGLDGH</sequence>
<protein>
    <submittedName>
        <fullName evidence="2">TenA family protein</fullName>
    </submittedName>
</protein>
<dbReference type="InterPro" id="IPR050967">
    <property type="entry name" value="Thiamine_Salvage_TenA"/>
</dbReference>
<proteinExistence type="predicted"/>
<dbReference type="InterPro" id="IPR004305">
    <property type="entry name" value="Thiaminase-2/PQQC"/>
</dbReference>
<gene>
    <name evidence="2" type="ORF">IHV25_04755</name>
</gene>
<dbReference type="Pfam" id="PF03070">
    <property type="entry name" value="TENA_THI-4"/>
    <property type="match status" value="1"/>
</dbReference>
<dbReference type="PANTHER" id="PTHR43198">
    <property type="entry name" value="BIFUNCTIONAL TH2 PROTEIN"/>
    <property type="match status" value="1"/>
</dbReference>
<name>A0A8J6YP33_9PROT</name>
<dbReference type="PANTHER" id="PTHR43198:SF2">
    <property type="entry name" value="SI:CH1073-67J19.1-RELATED"/>
    <property type="match status" value="1"/>
</dbReference>
<dbReference type="CDD" id="cd19367">
    <property type="entry name" value="TenA_C_ScTHI20-like"/>
    <property type="match status" value="1"/>
</dbReference>
<dbReference type="SUPFAM" id="SSF48613">
    <property type="entry name" value="Heme oxygenase-like"/>
    <property type="match status" value="1"/>
</dbReference>
<reference evidence="2" key="1">
    <citation type="submission" date="2020-10" db="EMBL/GenBank/DDBJ databases">
        <title>Genome sequence of the unusual species of purple photosynthetic bacteria, Phaeovibrio sulfidiphilus DSM 23193, type strain.</title>
        <authorList>
            <person name="Kyndt J.A."/>
            <person name="Meyer T.E."/>
        </authorList>
    </citation>
    <scope>NUCLEOTIDE SEQUENCE</scope>
    <source>
        <strain evidence="2">DSM 23193</strain>
    </source>
</reference>
<evidence type="ECO:0000259" key="1">
    <source>
        <dbReference type="Pfam" id="PF03070"/>
    </source>
</evidence>
<dbReference type="InterPro" id="IPR016084">
    <property type="entry name" value="Haem_Oase-like_multi-hlx"/>
</dbReference>
<feature type="domain" description="Thiaminase-2/PQQC" evidence="1">
    <location>
        <begin position="26"/>
        <end position="229"/>
    </location>
</feature>
<dbReference type="Proteomes" id="UP000631034">
    <property type="component" value="Unassembled WGS sequence"/>
</dbReference>
<dbReference type="Gene3D" id="1.20.910.10">
    <property type="entry name" value="Heme oxygenase-like"/>
    <property type="match status" value="1"/>
</dbReference>
<dbReference type="GO" id="GO:0005829">
    <property type="term" value="C:cytosol"/>
    <property type="evidence" value="ECO:0007669"/>
    <property type="project" value="TreeGrafter"/>
</dbReference>
<dbReference type="RefSeq" id="WP_192533953.1">
    <property type="nucleotide sequence ID" value="NZ_JACZHT010000002.1"/>
</dbReference>
<dbReference type="EMBL" id="JACZHT010000002">
    <property type="protein sequence ID" value="MBE1236956.1"/>
    <property type="molecule type" value="Genomic_DNA"/>
</dbReference>